<accession>A0ABT5N9V2</accession>
<feature type="domain" description="HTH cro/C1-type" evidence="1">
    <location>
        <begin position="15"/>
        <end position="69"/>
    </location>
</feature>
<dbReference type="CDD" id="cd00093">
    <property type="entry name" value="HTH_XRE"/>
    <property type="match status" value="1"/>
</dbReference>
<comment type="caution">
    <text evidence="2">The sequence shown here is derived from an EMBL/GenBank/DDBJ whole genome shotgun (WGS) entry which is preliminary data.</text>
</comment>
<evidence type="ECO:0000259" key="1">
    <source>
        <dbReference type="PROSITE" id="PS50943"/>
    </source>
</evidence>
<dbReference type="Proteomes" id="UP001148189">
    <property type="component" value="Unassembled WGS sequence"/>
</dbReference>
<name>A0ABT5N9V2_9PSED</name>
<evidence type="ECO:0000313" key="2">
    <source>
        <dbReference type="EMBL" id="MDD0985321.1"/>
    </source>
</evidence>
<proteinExistence type="predicted"/>
<dbReference type="SUPFAM" id="SSF47413">
    <property type="entry name" value="lambda repressor-like DNA-binding domains"/>
    <property type="match status" value="1"/>
</dbReference>
<evidence type="ECO:0000313" key="3">
    <source>
        <dbReference type="Proteomes" id="UP001148189"/>
    </source>
</evidence>
<dbReference type="SMART" id="SM00530">
    <property type="entry name" value="HTH_XRE"/>
    <property type="match status" value="1"/>
</dbReference>
<protein>
    <submittedName>
        <fullName evidence="2">Helix-turn-helix transcriptional regulator</fullName>
    </submittedName>
</protein>
<sequence>MPLHLDEDPDFGARLQEERERIGLEVHELGHLAGKPVNIQKRYENGTSTIPIRYLQAIALRTDISVQYILTGKRGGAAFDSLPLKE</sequence>
<dbReference type="RefSeq" id="WP_273866330.1">
    <property type="nucleotide sequence ID" value="NZ_JAMDHD010000015.1"/>
</dbReference>
<dbReference type="PROSITE" id="PS50943">
    <property type="entry name" value="HTH_CROC1"/>
    <property type="match status" value="1"/>
</dbReference>
<dbReference type="InterPro" id="IPR001387">
    <property type="entry name" value="Cro/C1-type_HTH"/>
</dbReference>
<dbReference type="InterPro" id="IPR010982">
    <property type="entry name" value="Lambda_DNA-bd_dom_sf"/>
</dbReference>
<organism evidence="2 3">
    <name type="scientific">Pseudomonas shahriarae</name>
    <dbReference type="NCBI Taxonomy" id="2745512"/>
    <lineage>
        <taxon>Bacteria</taxon>
        <taxon>Pseudomonadati</taxon>
        <taxon>Pseudomonadota</taxon>
        <taxon>Gammaproteobacteria</taxon>
        <taxon>Pseudomonadales</taxon>
        <taxon>Pseudomonadaceae</taxon>
        <taxon>Pseudomonas</taxon>
    </lineage>
</organism>
<keyword evidence="3" id="KW-1185">Reference proteome</keyword>
<reference evidence="2" key="1">
    <citation type="submission" date="2022-05" db="EMBL/GenBank/DDBJ databases">
        <title>Novel Pseudomonas spp. Isolated from a Rainbow Trout Aquaculture Facility.</title>
        <authorList>
            <person name="Testerman T."/>
            <person name="Graf J."/>
        </authorList>
    </citation>
    <scope>NUCLEOTIDE SEQUENCE</scope>
    <source>
        <strain evidence="2">ID1050</strain>
    </source>
</reference>
<gene>
    <name evidence="2" type="ORF">M5G21_10140</name>
</gene>
<dbReference type="EMBL" id="JAMDHD010000015">
    <property type="protein sequence ID" value="MDD0985321.1"/>
    <property type="molecule type" value="Genomic_DNA"/>
</dbReference>
<dbReference type="Gene3D" id="1.10.260.40">
    <property type="entry name" value="lambda repressor-like DNA-binding domains"/>
    <property type="match status" value="1"/>
</dbReference>